<feature type="binding site" evidence="11">
    <location>
        <begin position="380"/>
        <end position="381"/>
    </location>
    <ligand>
        <name>IMP</name>
        <dbReference type="ChEBI" id="CHEBI:58053"/>
    </ligand>
</feature>
<evidence type="ECO:0000256" key="5">
    <source>
        <dbReference type="ARBA" id="ARBA00022755"/>
    </source>
</evidence>
<keyword evidence="7 11" id="KW-0560">Oxidoreductase</keyword>
<gene>
    <name evidence="11 19" type="primary">guaB</name>
    <name evidence="19" type="ORF">LEP1GSC179_0605</name>
</gene>
<keyword evidence="5 11" id="KW-0658">Purine biosynthesis</keyword>
<evidence type="ECO:0000256" key="13">
    <source>
        <dbReference type="PIRSR" id="PIRSR000130-3"/>
    </source>
</evidence>
<comment type="function">
    <text evidence="11">Catalyzes the conversion of inosine 5'-phosphate (IMP) to xanthosine 5'-phosphate (XMP), the first committed and rate-limiting step in the de novo synthesis of guanine nucleotides, and therefore plays an important role in the regulation of cell growth.</text>
</comment>
<evidence type="ECO:0000256" key="3">
    <source>
        <dbReference type="ARBA" id="ARBA00022723"/>
    </source>
</evidence>
<dbReference type="InterPro" id="IPR013785">
    <property type="entry name" value="Aldolase_TIM"/>
</dbReference>
<dbReference type="SMART" id="SM01240">
    <property type="entry name" value="IMPDH"/>
    <property type="match status" value="1"/>
</dbReference>
<feature type="binding site" description="in other chain" evidence="11 14">
    <location>
        <position position="321"/>
    </location>
    <ligand>
        <name>K(+)</name>
        <dbReference type="ChEBI" id="CHEBI:29103"/>
        <note>ligand shared between two tetrameric partners</note>
    </ligand>
</feature>
<proteinExistence type="inferred from homology"/>
<dbReference type="EC" id="1.1.1.205" evidence="11 17"/>
<keyword evidence="6 11" id="KW-0630">Potassium</keyword>
<evidence type="ECO:0000256" key="6">
    <source>
        <dbReference type="ARBA" id="ARBA00022958"/>
    </source>
</evidence>
<comment type="subunit">
    <text evidence="11">Homotetramer.</text>
</comment>
<organism evidence="19 20">
    <name type="scientific">Leptospira santarosai str. MOR084</name>
    <dbReference type="NCBI Taxonomy" id="1049984"/>
    <lineage>
        <taxon>Bacteria</taxon>
        <taxon>Pseudomonadati</taxon>
        <taxon>Spirochaetota</taxon>
        <taxon>Spirochaetia</taxon>
        <taxon>Leptospirales</taxon>
        <taxon>Leptospiraceae</taxon>
        <taxon>Leptospira</taxon>
    </lineage>
</organism>
<dbReference type="UniPathway" id="UPA00601">
    <property type="reaction ID" value="UER00295"/>
</dbReference>
<dbReference type="GO" id="GO:0046872">
    <property type="term" value="F:metal ion binding"/>
    <property type="evidence" value="ECO:0007669"/>
    <property type="project" value="UniProtKB-UniRule"/>
</dbReference>
<dbReference type="InterPro" id="IPR005990">
    <property type="entry name" value="IMP_DH"/>
</dbReference>
<evidence type="ECO:0000313" key="20">
    <source>
        <dbReference type="Proteomes" id="UP000006329"/>
    </source>
</evidence>
<evidence type="ECO:0000256" key="16">
    <source>
        <dbReference type="RuleBase" id="RU003927"/>
    </source>
</evidence>
<evidence type="ECO:0000256" key="15">
    <source>
        <dbReference type="PROSITE-ProRule" id="PRU00703"/>
    </source>
</evidence>
<evidence type="ECO:0000256" key="1">
    <source>
        <dbReference type="ARBA" id="ARBA00001958"/>
    </source>
</evidence>
<comment type="caution">
    <text evidence="19">The sequence shown here is derived from an EMBL/GenBank/DDBJ whole genome shotgun (WGS) entry which is preliminary data.</text>
</comment>
<dbReference type="Proteomes" id="UP000006329">
    <property type="component" value="Unassembled WGS sequence"/>
</dbReference>
<evidence type="ECO:0000259" key="18">
    <source>
        <dbReference type="PROSITE" id="PS51371"/>
    </source>
</evidence>
<dbReference type="SMART" id="SM00116">
    <property type="entry name" value="CBS"/>
    <property type="match status" value="1"/>
</dbReference>
<dbReference type="AlphaFoldDB" id="A0A0E2B918"/>
<evidence type="ECO:0000313" key="19">
    <source>
        <dbReference type="EMBL" id="EKO31838.1"/>
    </source>
</evidence>
<reference evidence="19" key="1">
    <citation type="submission" date="2012-10" db="EMBL/GenBank/DDBJ databases">
        <authorList>
            <person name="Harkins D.M."/>
            <person name="Durkin A.S."/>
            <person name="Brinkac L.M."/>
            <person name="Haft D.H."/>
            <person name="Selengut J.D."/>
            <person name="Sanka R."/>
            <person name="DePew J."/>
            <person name="Purushe J."/>
            <person name="Matthias M.A."/>
            <person name="Vinetz J.M."/>
            <person name="Sutton G.G."/>
            <person name="Nierman W.C."/>
            <person name="Fouts D.E."/>
        </authorList>
    </citation>
    <scope>NUCLEOTIDE SEQUENCE [LARGE SCALE GENOMIC DNA]</scope>
    <source>
        <strain evidence="19">MOR084</strain>
    </source>
</reference>
<name>A0A0E2B918_9LEPT</name>
<keyword evidence="9 15" id="KW-0129">CBS domain</keyword>
<comment type="similarity">
    <text evidence="2 11 16">Belongs to the IMPDH/GMPR family.</text>
</comment>
<dbReference type="InterPro" id="IPR001093">
    <property type="entry name" value="IMP_DH_GMPRt"/>
</dbReference>
<keyword evidence="8 11" id="KW-0520">NAD</keyword>
<evidence type="ECO:0000256" key="7">
    <source>
        <dbReference type="ARBA" id="ARBA00023002"/>
    </source>
</evidence>
<dbReference type="CDD" id="cd04601">
    <property type="entry name" value="CBS_pair_IMPDH"/>
    <property type="match status" value="1"/>
</dbReference>
<dbReference type="PIRSF" id="PIRSF000130">
    <property type="entry name" value="IMPDH"/>
    <property type="match status" value="1"/>
</dbReference>
<comment type="cofactor">
    <cofactor evidence="1 11">
        <name>K(+)</name>
        <dbReference type="ChEBI" id="CHEBI:29103"/>
    </cofactor>
</comment>
<feature type="active site" description="Proton acceptor" evidence="11 12">
    <location>
        <position position="420"/>
    </location>
</feature>
<dbReference type="EMBL" id="AHON02000088">
    <property type="protein sequence ID" value="EKO31838.1"/>
    <property type="molecule type" value="Genomic_DNA"/>
</dbReference>
<dbReference type="Gene3D" id="3.20.20.70">
    <property type="entry name" value="Aldolase class I"/>
    <property type="match status" value="1"/>
</dbReference>
<comment type="catalytic activity">
    <reaction evidence="10 11 17">
        <text>IMP + NAD(+) + H2O = XMP + NADH + H(+)</text>
        <dbReference type="Rhea" id="RHEA:11708"/>
        <dbReference type="ChEBI" id="CHEBI:15377"/>
        <dbReference type="ChEBI" id="CHEBI:15378"/>
        <dbReference type="ChEBI" id="CHEBI:57464"/>
        <dbReference type="ChEBI" id="CHEBI:57540"/>
        <dbReference type="ChEBI" id="CHEBI:57945"/>
        <dbReference type="ChEBI" id="CHEBI:58053"/>
        <dbReference type="EC" id="1.1.1.205"/>
    </reaction>
</comment>
<dbReference type="SUPFAM" id="SSF54631">
    <property type="entry name" value="CBS-domain pair"/>
    <property type="match status" value="1"/>
</dbReference>
<feature type="binding site" evidence="11">
    <location>
        <begin position="404"/>
        <end position="408"/>
    </location>
    <ligand>
        <name>IMP</name>
        <dbReference type="ChEBI" id="CHEBI:58053"/>
    </ligand>
</feature>
<dbReference type="GO" id="GO:0000166">
    <property type="term" value="F:nucleotide binding"/>
    <property type="evidence" value="ECO:0007669"/>
    <property type="project" value="UniProtKB-UniRule"/>
</dbReference>
<dbReference type="GO" id="GO:0003938">
    <property type="term" value="F:IMP dehydrogenase activity"/>
    <property type="evidence" value="ECO:0007669"/>
    <property type="project" value="UniProtKB-UniRule"/>
</dbReference>
<feature type="binding site" evidence="13">
    <location>
        <begin position="267"/>
        <end position="269"/>
    </location>
    <ligand>
        <name>NAD(+)</name>
        <dbReference type="ChEBI" id="CHEBI:57540"/>
    </ligand>
</feature>
<dbReference type="InterPro" id="IPR000644">
    <property type="entry name" value="CBS_dom"/>
</dbReference>
<dbReference type="NCBIfam" id="TIGR01302">
    <property type="entry name" value="IMP_dehydrog"/>
    <property type="match status" value="1"/>
</dbReference>
<evidence type="ECO:0000256" key="12">
    <source>
        <dbReference type="PIRSR" id="PIRSR000130-1"/>
    </source>
</evidence>
<feature type="binding site" evidence="11 13">
    <location>
        <begin position="317"/>
        <end position="319"/>
    </location>
    <ligand>
        <name>NAD(+)</name>
        <dbReference type="ChEBI" id="CHEBI:57540"/>
    </ligand>
</feature>
<evidence type="ECO:0000256" key="10">
    <source>
        <dbReference type="ARBA" id="ARBA00048028"/>
    </source>
</evidence>
<dbReference type="GO" id="GO:0006177">
    <property type="term" value="P:GMP biosynthetic process"/>
    <property type="evidence" value="ECO:0007669"/>
    <property type="project" value="UniProtKB-UniRule"/>
</dbReference>
<dbReference type="GO" id="GO:0006183">
    <property type="term" value="P:GTP biosynthetic process"/>
    <property type="evidence" value="ECO:0007669"/>
    <property type="project" value="TreeGrafter"/>
</dbReference>
<dbReference type="Pfam" id="PF00478">
    <property type="entry name" value="IMPDH"/>
    <property type="match status" value="1"/>
</dbReference>
<feature type="binding site" evidence="11">
    <location>
        <position position="322"/>
    </location>
    <ligand>
        <name>IMP</name>
        <dbReference type="ChEBI" id="CHEBI:58053"/>
    </ligand>
</feature>
<evidence type="ECO:0000256" key="17">
    <source>
        <dbReference type="RuleBase" id="RU003928"/>
    </source>
</evidence>
<feature type="binding site" evidence="11">
    <location>
        <position position="486"/>
    </location>
    <ligand>
        <name>K(+)</name>
        <dbReference type="ChEBI" id="CHEBI:29103"/>
        <note>ligand shared between two tetrameric partners</note>
    </ligand>
</feature>
<dbReference type="FunFam" id="3.20.20.70:FF:000086">
    <property type="entry name" value="IMP dehydrogenase, putative"/>
    <property type="match status" value="1"/>
</dbReference>
<evidence type="ECO:0000256" key="2">
    <source>
        <dbReference type="ARBA" id="ARBA00005502"/>
    </source>
</evidence>
<dbReference type="Pfam" id="PF00571">
    <property type="entry name" value="CBS"/>
    <property type="match status" value="1"/>
</dbReference>
<feature type="binding site" evidence="11">
    <location>
        <position position="432"/>
    </location>
    <ligand>
        <name>IMP</name>
        <dbReference type="ChEBI" id="CHEBI:58053"/>
    </ligand>
</feature>
<sequence>MSNQTYRDSEYLDGLSGDELFSLQIGLTYRDFLVLPGFIDFHPSEVELETRLTRNIKLKRPFISSPMDTVTESQMAIAQALMGGIGIIHYNNTIQEQVALVEKVKRFENGFITDPVVLGPKNVIRDLDWIKEHKGFTGIPVTEDGTRNSKLIGIVTNRDIDFEKNREITLDEVMTKNVITGKEGITLQDANDIIKKSKIGKLPIVDSDGKLVSLVSRSDLKKNKEFPDASKDERKRLRCGAAVSTLVESRDRVAALYKAGVDVIIIDSAQGNSNYQIEMIQFIKREFKNLDVVAGNVVTRAQAENLIRAGADGLRIGMGPGSICITQDTMAVGRAQATAVYQTAKHASKYDIPVIADGGISNIGDIANSLAIGASTCMMGFMFAGTTEAPGEYFYENGIRLKKYRGMASIEAMKAGGDKRYFNEGQKVKVAQGVSGSVVDKGSILNFIPYLSQGLRLSFQDMGYKSIPEIHKALREGKLRFERRSESAQIQGSVHGLYSFSAPTMRAE</sequence>
<dbReference type="PANTHER" id="PTHR11911:SF111">
    <property type="entry name" value="INOSINE-5'-MONOPHOSPHATE DEHYDROGENASE"/>
    <property type="match status" value="1"/>
</dbReference>
<feature type="active site" description="Thioimidate intermediate" evidence="11 12">
    <location>
        <position position="324"/>
    </location>
</feature>
<keyword evidence="20" id="KW-1185">Reference proteome</keyword>
<comment type="activity regulation">
    <text evidence="11">Mycophenolic acid (MPA) is a non-competitive inhibitor that prevents formation of the closed enzyme conformation by binding to the same site as the amobile flap. In contrast, mizoribine monophosphate (MZP) is a competitive inhibitor that induces the closed conformation. MPA is a potent inhibitor of mammalian IMPDHs but a poor inhibitor of the bacterial enzymes. MZP is a more potent inhibitor of bacterial IMPDH.</text>
</comment>
<feature type="binding site" description="in other chain" evidence="11 14">
    <location>
        <position position="324"/>
    </location>
    <ligand>
        <name>K(+)</name>
        <dbReference type="ChEBI" id="CHEBI:29103"/>
        <note>ligand shared between two tetrameric partners</note>
    </ligand>
</feature>
<feature type="binding site" evidence="11">
    <location>
        <position position="487"/>
    </location>
    <ligand>
        <name>K(+)</name>
        <dbReference type="ChEBI" id="CHEBI:29103"/>
        <note>ligand shared between two tetrameric partners</note>
    </ligand>
</feature>
<evidence type="ECO:0000256" key="9">
    <source>
        <dbReference type="ARBA" id="ARBA00023122"/>
    </source>
</evidence>
<keyword evidence="3 11" id="KW-0479">Metal-binding</keyword>
<dbReference type="PANTHER" id="PTHR11911">
    <property type="entry name" value="INOSINE-5-MONOPHOSPHATE DEHYDROGENASE RELATED"/>
    <property type="match status" value="1"/>
</dbReference>
<dbReference type="PROSITE" id="PS00487">
    <property type="entry name" value="IMP_DH_GMP_RED"/>
    <property type="match status" value="1"/>
</dbReference>
<comment type="pathway">
    <text evidence="11 17">Purine metabolism; XMP biosynthesis via de novo pathway; XMP from IMP: step 1/1.</text>
</comment>
<comment type="caution">
    <text evidence="11">Lacks conserved residue(s) required for the propagation of feature annotation.</text>
</comment>
<evidence type="ECO:0000256" key="11">
    <source>
        <dbReference type="HAMAP-Rule" id="MF_01964"/>
    </source>
</evidence>
<evidence type="ECO:0000256" key="14">
    <source>
        <dbReference type="PIRSR" id="PIRSR000130-4"/>
    </source>
</evidence>
<feature type="binding site" evidence="11">
    <location>
        <position position="267"/>
    </location>
    <ligand>
        <name>NAD(+)</name>
        <dbReference type="ChEBI" id="CHEBI:57540"/>
    </ligand>
</feature>
<protein>
    <recommendedName>
        <fullName evidence="11 17">Inosine-5'-monophosphate dehydrogenase</fullName>
        <shortName evidence="11">IMP dehydrogenase</shortName>
        <shortName evidence="11">IMPD</shortName>
        <shortName evidence="11">IMPDH</shortName>
        <ecNumber evidence="11 17">1.1.1.205</ecNumber>
    </recommendedName>
</protein>
<feature type="domain" description="CBS" evidence="18">
    <location>
        <begin position="174"/>
        <end position="230"/>
    </location>
</feature>
<evidence type="ECO:0000256" key="8">
    <source>
        <dbReference type="ARBA" id="ARBA00023027"/>
    </source>
</evidence>
<keyword evidence="4 11" id="KW-0332">GMP biosynthesis</keyword>
<dbReference type="CDD" id="cd00381">
    <property type="entry name" value="IMPDH"/>
    <property type="match status" value="1"/>
</dbReference>
<dbReference type="RefSeq" id="WP_004464526.1">
    <property type="nucleotide sequence ID" value="NZ_AHON02000088.1"/>
</dbReference>
<feature type="binding site" evidence="11">
    <location>
        <begin position="357"/>
        <end position="359"/>
    </location>
    <ligand>
        <name>IMP</name>
        <dbReference type="ChEBI" id="CHEBI:58053"/>
    </ligand>
</feature>
<feature type="binding site" description="in other chain" evidence="11 14">
    <location>
        <position position="319"/>
    </location>
    <ligand>
        <name>K(+)</name>
        <dbReference type="ChEBI" id="CHEBI:29103"/>
        <note>ligand shared between two tetrameric partners</note>
    </ligand>
</feature>
<dbReference type="HAMAP" id="MF_01964">
    <property type="entry name" value="IMPDH"/>
    <property type="match status" value="1"/>
</dbReference>
<dbReference type="InterPro" id="IPR046342">
    <property type="entry name" value="CBS_dom_sf"/>
</dbReference>
<accession>A0A0E2B918</accession>
<evidence type="ECO:0000256" key="4">
    <source>
        <dbReference type="ARBA" id="ARBA00022749"/>
    </source>
</evidence>
<dbReference type="SUPFAM" id="SSF51412">
    <property type="entry name" value="Inosine monophosphate dehydrogenase (IMPDH)"/>
    <property type="match status" value="1"/>
</dbReference>
<dbReference type="PROSITE" id="PS51371">
    <property type="entry name" value="CBS"/>
    <property type="match status" value="1"/>
</dbReference>
<dbReference type="InterPro" id="IPR015875">
    <property type="entry name" value="IMP_DH/GMP_Rdtase_CS"/>
</dbReference>